<protein>
    <submittedName>
        <fullName evidence="6">1-acyl-sn-glycerol-3-phosphate acyltransferase</fullName>
    </submittedName>
</protein>
<keyword evidence="4" id="KW-1133">Transmembrane helix</keyword>
<name>A0ABS6Y5H1_9BACT</name>
<dbReference type="RefSeq" id="WP_219433363.1">
    <property type="nucleotide sequence ID" value="NZ_CAJPJO010000011.1"/>
</dbReference>
<sequence>MSNTATQQQRQSSIAMLVITFLYRIYMLFIAFPLFLFASVLTALTTTIGCQIGNGHFWGYYPGKWWSWFTIRILFLPVKIEGRENLDPKQSYVFVSNHQGAFDIFLIYGFLGRNFKWMMKKAIRKIPLVGLACEKAHHIFVDKSGASKIKKTYDTARETLHEGMSVVVFPEGARSFTGHMGKFRRGAFMLADELQLPVCPLTINGSFDVMPRTKDWHFPVWHRLSLTIHKPIFPKGKGTEFEKETLNEAYDSVMAGLSPEYQGFVENPDQ</sequence>
<evidence type="ECO:0000256" key="2">
    <source>
        <dbReference type="ARBA" id="ARBA00022679"/>
    </source>
</evidence>
<keyword evidence="4" id="KW-0812">Transmembrane</keyword>
<accession>A0ABS6Y5H1</accession>
<dbReference type="InterPro" id="IPR002123">
    <property type="entry name" value="Plipid/glycerol_acylTrfase"/>
</dbReference>
<dbReference type="PANTHER" id="PTHR10434">
    <property type="entry name" value="1-ACYL-SN-GLYCEROL-3-PHOSPHATE ACYLTRANSFERASE"/>
    <property type="match status" value="1"/>
</dbReference>
<organism evidence="6 7">
    <name type="scientific">Prevotella melaninogenica</name>
    <dbReference type="NCBI Taxonomy" id="28132"/>
    <lineage>
        <taxon>Bacteria</taxon>
        <taxon>Pseudomonadati</taxon>
        <taxon>Bacteroidota</taxon>
        <taxon>Bacteroidia</taxon>
        <taxon>Bacteroidales</taxon>
        <taxon>Prevotellaceae</taxon>
        <taxon>Prevotella</taxon>
    </lineage>
</organism>
<comment type="pathway">
    <text evidence="1">Lipid metabolism.</text>
</comment>
<dbReference type="PANTHER" id="PTHR10434:SF66">
    <property type="entry name" value="PHOSPHOLIPID_GLYCEROL ACYLTRANSFERASE DOMAIN-CONTAINING PROTEIN"/>
    <property type="match status" value="1"/>
</dbReference>
<reference evidence="6 7" key="1">
    <citation type="submission" date="2021-07" db="EMBL/GenBank/DDBJ databases">
        <title>Genomic diversity and antimicrobial resistance of Prevotella spp. isolated from chronic lung disease airways.</title>
        <authorList>
            <person name="Webb K.A."/>
            <person name="Olagoke O.S."/>
            <person name="Baird T."/>
            <person name="Neill J."/>
            <person name="Pham A."/>
            <person name="Wells T.J."/>
            <person name="Ramsay K.A."/>
            <person name="Bell S.C."/>
            <person name="Sarovich D.S."/>
            <person name="Price E.P."/>
        </authorList>
    </citation>
    <scope>NUCLEOTIDE SEQUENCE [LARGE SCALE GENOMIC DNA]</scope>
    <source>
        <strain evidence="6 7">SCHI0027.S.6</strain>
    </source>
</reference>
<evidence type="ECO:0000259" key="5">
    <source>
        <dbReference type="SMART" id="SM00563"/>
    </source>
</evidence>
<dbReference type="CDD" id="cd07989">
    <property type="entry name" value="LPLAT_AGPAT-like"/>
    <property type="match status" value="1"/>
</dbReference>
<evidence type="ECO:0000313" key="6">
    <source>
        <dbReference type="EMBL" id="MBW4754747.1"/>
    </source>
</evidence>
<gene>
    <name evidence="6" type="ORF">KZO77_06775</name>
</gene>
<evidence type="ECO:0000256" key="3">
    <source>
        <dbReference type="ARBA" id="ARBA00023315"/>
    </source>
</evidence>
<keyword evidence="3 6" id="KW-0012">Acyltransferase</keyword>
<keyword evidence="7" id="KW-1185">Reference proteome</keyword>
<keyword evidence="2" id="KW-0808">Transferase</keyword>
<feature type="transmembrane region" description="Helical" evidence="4">
    <location>
        <begin position="21"/>
        <end position="44"/>
    </location>
</feature>
<dbReference type="SMART" id="SM00563">
    <property type="entry name" value="PlsC"/>
    <property type="match status" value="1"/>
</dbReference>
<evidence type="ECO:0000313" key="7">
    <source>
        <dbReference type="Proteomes" id="UP000812077"/>
    </source>
</evidence>
<keyword evidence="4" id="KW-0472">Membrane</keyword>
<comment type="caution">
    <text evidence="6">The sequence shown here is derived from an EMBL/GenBank/DDBJ whole genome shotgun (WGS) entry which is preliminary data.</text>
</comment>
<dbReference type="Proteomes" id="UP000812077">
    <property type="component" value="Unassembled WGS sequence"/>
</dbReference>
<dbReference type="EMBL" id="JAHXCP010000008">
    <property type="protein sequence ID" value="MBW4754747.1"/>
    <property type="molecule type" value="Genomic_DNA"/>
</dbReference>
<proteinExistence type="predicted"/>
<dbReference type="GO" id="GO:0016746">
    <property type="term" value="F:acyltransferase activity"/>
    <property type="evidence" value="ECO:0007669"/>
    <property type="project" value="UniProtKB-KW"/>
</dbReference>
<feature type="domain" description="Phospholipid/glycerol acyltransferase" evidence="5">
    <location>
        <begin position="92"/>
        <end position="206"/>
    </location>
</feature>
<dbReference type="Pfam" id="PF01553">
    <property type="entry name" value="Acyltransferase"/>
    <property type="match status" value="1"/>
</dbReference>
<evidence type="ECO:0000256" key="4">
    <source>
        <dbReference type="SAM" id="Phobius"/>
    </source>
</evidence>
<evidence type="ECO:0000256" key="1">
    <source>
        <dbReference type="ARBA" id="ARBA00005189"/>
    </source>
</evidence>